<dbReference type="InterPro" id="IPR050302">
    <property type="entry name" value="Rab_GAP_TBC_domain"/>
</dbReference>
<comment type="caution">
    <text evidence="4">The sequence shown here is derived from an EMBL/GenBank/DDBJ whole genome shotgun (WGS) entry which is preliminary data.</text>
</comment>
<dbReference type="SMART" id="SM00164">
    <property type="entry name" value="TBC"/>
    <property type="match status" value="1"/>
</dbReference>
<dbReference type="GO" id="GO:0005096">
    <property type="term" value="F:GTPase activator activity"/>
    <property type="evidence" value="ECO:0007669"/>
    <property type="project" value="UniProtKB-KW"/>
</dbReference>
<evidence type="ECO:0000313" key="4">
    <source>
        <dbReference type="EMBL" id="RCH97703.1"/>
    </source>
</evidence>
<name>A0A367K653_RHIST</name>
<dbReference type="STRING" id="4846.A0A367K653"/>
<dbReference type="AlphaFoldDB" id="A0A367K653"/>
<protein>
    <recommendedName>
        <fullName evidence="3">Rab-GAP TBC domain-containing protein</fullName>
    </recommendedName>
</protein>
<dbReference type="Proteomes" id="UP000253551">
    <property type="component" value="Unassembled WGS sequence"/>
</dbReference>
<dbReference type="Pfam" id="PF00566">
    <property type="entry name" value="RabGAP-TBC"/>
    <property type="match status" value="1"/>
</dbReference>
<dbReference type="OrthoDB" id="159449at2759"/>
<evidence type="ECO:0000313" key="5">
    <source>
        <dbReference type="Proteomes" id="UP000253551"/>
    </source>
</evidence>
<dbReference type="PANTHER" id="PTHR47219:SF9">
    <property type="entry name" value="GTPASE ACTIVATING PROTEIN AND CENTROSOME-ASSOCIATED, ISOFORM B"/>
    <property type="match status" value="1"/>
</dbReference>
<dbReference type="EMBL" id="PJQM01002152">
    <property type="protein sequence ID" value="RCH97703.1"/>
    <property type="molecule type" value="Genomic_DNA"/>
</dbReference>
<dbReference type="Gene3D" id="1.10.472.80">
    <property type="entry name" value="Ypt/Rab-GAP domain of gyp1p, domain 3"/>
    <property type="match status" value="1"/>
</dbReference>
<feature type="coiled-coil region" evidence="2">
    <location>
        <begin position="396"/>
        <end position="455"/>
    </location>
</feature>
<reference evidence="4 5" key="1">
    <citation type="journal article" date="2018" name="G3 (Bethesda)">
        <title>Phylogenetic and Phylogenomic Definition of Rhizopus Species.</title>
        <authorList>
            <person name="Gryganskyi A.P."/>
            <person name="Golan J."/>
            <person name="Dolatabadi S."/>
            <person name="Mondo S."/>
            <person name="Robb S."/>
            <person name="Idnurm A."/>
            <person name="Muszewska A."/>
            <person name="Steczkiewicz K."/>
            <person name="Masonjones S."/>
            <person name="Liao H.L."/>
            <person name="Gajdeczka M.T."/>
            <person name="Anike F."/>
            <person name="Vuek A."/>
            <person name="Anishchenko I.M."/>
            <person name="Voigt K."/>
            <person name="de Hoog G.S."/>
            <person name="Smith M.E."/>
            <person name="Heitman J."/>
            <person name="Vilgalys R."/>
            <person name="Stajich J.E."/>
        </authorList>
    </citation>
    <scope>NUCLEOTIDE SEQUENCE [LARGE SCALE GENOMIC DNA]</scope>
    <source>
        <strain evidence="4 5">LSU 92-RS-03</strain>
    </source>
</reference>
<gene>
    <name evidence="4" type="ORF">CU098_005028</name>
</gene>
<dbReference type="SUPFAM" id="SSF47923">
    <property type="entry name" value="Ypt/Rab-GAP domain of gyp1p"/>
    <property type="match status" value="2"/>
</dbReference>
<keyword evidence="2" id="KW-0175">Coiled coil</keyword>
<dbReference type="FunFam" id="1.10.472.80:FF:000027">
    <property type="entry name" value="GTPase activating protein (Evi5)"/>
    <property type="match status" value="1"/>
</dbReference>
<organism evidence="4 5">
    <name type="scientific">Rhizopus stolonifer</name>
    <name type="common">Rhizopus nigricans</name>
    <dbReference type="NCBI Taxonomy" id="4846"/>
    <lineage>
        <taxon>Eukaryota</taxon>
        <taxon>Fungi</taxon>
        <taxon>Fungi incertae sedis</taxon>
        <taxon>Mucoromycota</taxon>
        <taxon>Mucoromycotina</taxon>
        <taxon>Mucoromycetes</taxon>
        <taxon>Mucorales</taxon>
        <taxon>Mucorineae</taxon>
        <taxon>Rhizopodaceae</taxon>
        <taxon>Rhizopus</taxon>
    </lineage>
</organism>
<dbReference type="PROSITE" id="PS50086">
    <property type="entry name" value="TBC_RABGAP"/>
    <property type="match status" value="1"/>
</dbReference>
<dbReference type="GO" id="GO:0031267">
    <property type="term" value="F:small GTPase binding"/>
    <property type="evidence" value="ECO:0007669"/>
    <property type="project" value="TreeGrafter"/>
</dbReference>
<dbReference type="InterPro" id="IPR035969">
    <property type="entry name" value="Rab-GAP_TBC_sf"/>
</dbReference>
<dbReference type="InterPro" id="IPR000195">
    <property type="entry name" value="Rab-GAP-TBC_dom"/>
</dbReference>
<proteinExistence type="predicted"/>
<feature type="domain" description="Rab-GAP TBC" evidence="3">
    <location>
        <begin position="96"/>
        <end position="281"/>
    </location>
</feature>
<dbReference type="Gene3D" id="1.10.10.750">
    <property type="entry name" value="Ypt/Rab-GAP domain of gyp1p, domain 1"/>
    <property type="match status" value="1"/>
</dbReference>
<dbReference type="PANTHER" id="PTHR47219">
    <property type="entry name" value="RAB GTPASE-ACTIVATING PROTEIN 1-LIKE"/>
    <property type="match status" value="1"/>
</dbReference>
<keyword evidence="5" id="KW-1185">Reference proteome</keyword>
<evidence type="ECO:0000259" key="3">
    <source>
        <dbReference type="PROSITE" id="PS50086"/>
    </source>
</evidence>
<evidence type="ECO:0000256" key="1">
    <source>
        <dbReference type="ARBA" id="ARBA00022468"/>
    </source>
</evidence>
<evidence type="ECO:0000256" key="2">
    <source>
        <dbReference type="SAM" id="Coils"/>
    </source>
</evidence>
<dbReference type="FunFam" id="1.10.8.270:FF:000001">
    <property type="entry name" value="TBC1 domain family member 1"/>
    <property type="match status" value="1"/>
</dbReference>
<dbReference type="Gene3D" id="1.10.8.270">
    <property type="entry name" value="putative rabgap domain of human tbc1 domain family member 14 like domains"/>
    <property type="match status" value="1"/>
</dbReference>
<keyword evidence="1" id="KW-0343">GTPase activation</keyword>
<feature type="coiled-coil region" evidence="2">
    <location>
        <begin position="491"/>
        <end position="518"/>
    </location>
</feature>
<accession>A0A367K653</accession>
<sequence>MTFIQDLFERLEQENARLGQDSTAFILAQVERQNALLERDPKSIYIHSNELKTHFSTVHSLVKNNQDLGFWQCLIEDAPKVIDKLPHLLSIKLATGVPEQVRGLVWQTLSKSASLHLETVYGQLCQERSPHERIIQRDLARTFPRIEMFKKENGTGQVALKRILEAYSLYDTKVGYCQGLAFLVGPLLMNMSEVQSFCVFVRLMETYEMRSMFTLEMEGLQLRLSQFSQLFSELLPDLFVHFESHGVHPAMYASQWFLTLFAYAFPMCLVSRIYDIIFAEGAAETIMRVAIALLKKSSQTLMEIKEFEDLLDFVTTRLCLPYTDYADIIRDAMALSPRITSEKLNSLNPIENKPSRFWKKTKKVATKIQLDEACVIRHSFCSDSSLPPTPKSLEGGDRLNRALEEIRELKEDKEDLRCERDALKWTILELERSGQKKLKEQCATLTQELEIMQAKFEMMSDGQLALMDKLLKTQAEMDCMLEVQKENEAALVKALKVNQTLKSELERTKQQLDYFELENQYLINNHSQWDRRRHSLPLDIRIKEWKPPKDTKKKLKKTRASSFCDKVLLAIKPKH</sequence>